<dbReference type="Proteomes" id="UP000006377">
    <property type="component" value="Chromosome"/>
</dbReference>
<feature type="transmembrane region" description="Helical" evidence="6">
    <location>
        <begin position="272"/>
        <end position="292"/>
    </location>
</feature>
<name>A7HS55_PARL1</name>
<evidence type="ECO:0000256" key="4">
    <source>
        <dbReference type="ARBA" id="ARBA00022989"/>
    </source>
</evidence>
<keyword evidence="9" id="KW-1185">Reference proteome</keyword>
<dbReference type="InterPro" id="IPR050545">
    <property type="entry name" value="Mycobact_MmpL"/>
</dbReference>
<dbReference type="eggNOG" id="COG1033">
    <property type="taxonomic scope" value="Bacteria"/>
</dbReference>
<proteinExistence type="predicted"/>
<evidence type="ECO:0000259" key="7">
    <source>
        <dbReference type="PROSITE" id="PS50156"/>
    </source>
</evidence>
<feature type="transmembrane region" description="Helical" evidence="6">
    <location>
        <begin position="245"/>
        <end position="266"/>
    </location>
</feature>
<feature type="transmembrane region" description="Helical" evidence="6">
    <location>
        <begin position="726"/>
        <end position="749"/>
    </location>
</feature>
<dbReference type="EMBL" id="CP000774">
    <property type="protein sequence ID" value="ABS62738.1"/>
    <property type="molecule type" value="Genomic_DNA"/>
</dbReference>
<evidence type="ECO:0000313" key="8">
    <source>
        <dbReference type="EMBL" id="ABS62738.1"/>
    </source>
</evidence>
<dbReference type="HOGENOM" id="CLU_008861_1_0_5"/>
<evidence type="ECO:0000256" key="1">
    <source>
        <dbReference type="ARBA" id="ARBA00004651"/>
    </source>
</evidence>
<evidence type="ECO:0000256" key="5">
    <source>
        <dbReference type="ARBA" id="ARBA00023136"/>
    </source>
</evidence>
<feature type="transmembrane region" description="Helical" evidence="6">
    <location>
        <begin position="626"/>
        <end position="646"/>
    </location>
</feature>
<dbReference type="AlphaFoldDB" id="A7HS55"/>
<dbReference type="PANTHER" id="PTHR33406:SF12">
    <property type="entry name" value="BLR2997 PROTEIN"/>
    <property type="match status" value="1"/>
</dbReference>
<keyword evidence="2" id="KW-1003">Cell membrane</keyword>
<reference evidence="8 9" key="1">
    <citation type="journal article" date="2011" name="Stand. Genomic Sci.">
        <title>Complete genome sequence of Parvibaculum lavamentivorans type strain (DS-1(T)).</title>
        <authorList>
            <person name="Schleheck D."/>
            <person name="Weiss M."/>
            <person name="Pitluck S."/>
            <person name="Bruce D."/>
            <person name="Land M.L."/>
            <person name="Han S."/>
            <person name="Saunders E."/>
            <person name="Tapia R."/>
            <person name="Detter C."/>
            <person name="Brettin T."/>
            <person name="Han J."/>
            <person name="Woyke T."/>
            <person name="Goodwin L."/>
            <person name="Pennacchio L."/>
            <person name="Nolan M."/>
            <person name="Cook A.M."/>
            <person name="Kjelleberg S."/>
            <person name="Thomas T."/>
        </authorList>
    </citation>
    <scope>NUCLEOTIDE SEQUENCE [LARGE SCALE GENOMIC DNA]</scope>
    <source>
        <strain evidence="9">DS-1 / DSM 13023 / NCIMB 13966</strain>
    </source>
</reference>
<feature type="transmembrane region" description="Helical" evidence="6">
    <location>
        <begin position="652"/>
        <end position="674"/>
    </location>
</feature>
<keyword evidence="5 6" id="KW-0472">Membrane</keyword>
<keyword evidence="4 6" id="KW-1133">Transmembrane helix</keyword>
<dbReference type="KEGG" id="pla:Plav_1117"/>
<dbReference type="GO" id="GO:0005886">
    <property type="term" value="C:plasma membrane"/>
    <property type="evidence" value="ECO:0007669"/>
    <property type="project" value="UniProtKB-SubCell"/>
</dbReference>
<dbReference type="InterPro" id="IPR000731">
    <property type="entry name" value="SSD"/>
</dbReference>
<evidence type="ECO:0000256" key="3">
    <source>
        <dbReference type="ARBA" id="ARBA00022692"/>
    </source>
</evidence>
<dbReference type="STRING" id="402881.Plav_1117"/>
<keyword evidence="3 6" id="KW-0812">Transmembrane</keyword>
<evidence type="ECO:0000256" key="2">
    <source>
        <dbReference type="ARBA" id="ARBA00022475"/>
    </source>
</evidence>
<sequence length="765" mass="83155">MRKSKNPALRFPRTTIALCLAVCIAAALGVFQFKLSYDTRVFFNPAGQDIATLRGFEAKYGQNNDLLMVVWAGGRDIAEPDTLAAMGDLVARAWRLPHSTRVDGLTNFPHVQSDADSFSVADLVPDPANVSLAEAQEIGRIAIDDPLIRNRLMAEDGKAAGIVVNFNLPGEASAEVREIIAAARALAKDFEADYPGIEVKLTGNVMLMGTFSEAAMNDVMVLIPISLLVTSLVMFAFVRAVLPSIGILSLLGLSSAAAMGAAGWYGYEINTATVACPVIIMTVNMAAAVRIVTTAMGALGRGLSRNEAIAEAISINLWPVTLTNATTMIGFLAMNLADAPPLREQGNIVVVGILFAYLFTFTWLPAILSLMPLRPAVQRSERVMILLGHFVNRYYKQLFFLCSMIVLACAVWLGNIRLDDDFARYFDQRFEYRQDSDFAEERLTGLNIVEFDVGAGTEGGVFEPAYQARLAAFEAWLREQPGVVSVAAISDVTARVHEAMNAGREPVEAVPEDRETIAQYFLLYELSLPFGMSLNDQVNVSRSSSRVTVILRHMTSTQIREFNDGATSWLKENAPPEMQTRGIGLNVLFANLSGVNIRSMMLATLVSVVLIAVVVGVALRSTVYGALSILLNMLPSLVGFGLWGLLYQDIGLAASVVTAMTIGLVVDDTIYFLLMYQRARKDGLSPEESINHVFATVGIAMLVITASLAVGFGTLVFSGFEVNRSLGAMTALVILSNLFIDWLMLPPVMRIMENSRARKAARRLS</sequence>
<feature type="transmembrane region" description="Helical" evidence="6">
    <location>
        <begin position="694"/>
        <end position="720"/>
    </location>
</feature>
<dbReference type="RefSeq" id="WP_012109995.1">
    <property type="nucleotide sequence ID" value="NC_009719.1"/>
</dbReference>
<comment type="subcellular location">
    <subcellularLocation>
        <location evidence="1">Cell membrane</location>
        <topology evidence="1">Multi-pass membrane protein</topology>
    </subcellularLocation>
</comment>
<feature type="transmembrane region" description="Helical" evidence="6">
    <location>
        <begin position="348"/>
        <end position="373"/>
    </location>
</feature>
<feature type="transmembrane region" description="Helical" evidence="6">
    <location>
        <begin position="600"/>
        <end position="619"/>
    </location>
</feature>
<dbReference type="OrthoDB" id="9794724at2"/>
<gene>
    <name evidence="8" type="ordered locus">Plav_1117</name>
</gene>
<accession>A7HS55</accession>
<feature type="transmembrane region" description="Helical" evidence="6">
    <location>
        <begin position="219"/>
        <end position="238"/>
    </location>
</feature>
<feature type="domain" description="SSD" evidence="7">
    <location>
        <begin position="234"/>
        <end position="370"/>
    </location>
</feature>
<dbReference type="Gene3D" id="1.20.1640.10">
    <property type="entry name" value="Multidrug efflux transporter AcrB transmembrane domain"/>
    <property type="match status" value="2"/>
</dbReference>
<feature type="transmembrane region" description="Helical" evidence="6">
    <location>
        <begin position="313"/>
        <end position="336"/>
    </location>
</feature>
<dbReference type="PROSITE" id="PS50156">
    <property type="entry name" value="SSD"/>
    <property type="match status" value="2"/>
</dbReference>
<dbReference type="PANTHER" id="PTHR33406">
    <property type="entry name" value="MEMBRANE PROTEIN MJ1562-RELATED"/>
    <property type="match status" value="1"/>
</dbReference>
<dbReference type="SUPFAM" id="SSF82866">
    <property type="entry name" value="Multidrug efflux transporter AcrB transmembrane domain"/>
    <property type="match status" value="2"/>
</dbReference>
<feature type="domain" description="SSD" evidence="7">
    <location>
        <begin position="625"/>
        <end position="751"/>
    </location>
</feature>
<dbReference type="InterPro" id="IPR004869">
    <property type="entry name" value="MMPL_dom"/>
</dbReference>
<evidence type="ECO:0000313" key="9">
    <source>
        <dbReference type="Proteomes" id="UP000006377"/>
    </source>
</evidence>
<organism evidence="8 9">
    <name type="scientific">Parvibaculum lavamentivorans (strain DS-1 / DSM 13023 / NCIMB 13966)</name>
    <dbReference type="NCBI Taxonomy" id="402881"/>
    <lineage>
        <taxon>Bacteria</taxon>
        <taxon>Pseudomonadati</taxon>
        <taxon>Pseudomonadota</taxon>
        <taxon>Alphaproteobacteria</taxon>
        <taxon>Hyphomicrobiales</taxon>
        <taxon>Parvibaculaceae</taxon>
        <taxon>Parvibaculum</taxon>
    </lineage>
</organism>
<feature type="transmembrane region" description="Helical" evidence="6">
    <location>
        <begin position="394"/>
        <end position="414"/>
    </location>
</feature>
<protein>
    <recommendedName>
        <fullName evidence="7">SSD domain-containing protein</fullName>
    </recommendedName>
</protein>
<evidence type="ECO:0000256" key="6">
    <source>
        <dbReference type="SAM" id="Phobius"/>
    </source>
</evidence>
<dbReference type="Pfam" id="PF03176">
    <property type="entry name" value="MMPL"/>
    <property type="match status" value="2"/>
</dbReference>